<evidence type="ECO:0000256" key="1">
    <source>
        <dbReference type="SAM" id="MobiDB-lite"/>
    </source>
</evidence>
<feature type="transmembrane region" description="Helical" evidence="2">
    <location>
        <begin position="61"/>
        <end position="83"/>
    </location>
</feature>
<organism evidence="3 5">
    <name type="scientific">Venturia inaequalis</name>
    <name type="common">Apple scab fungus</name>
    <dbReference type="NCBI Taxonomy" id="5025"/>
    <lineage>
        <taxon>Eukaryota</taxon>
        <taxon>Fungi</taxon>
        <taxon>Dikarya</taxon>
        <taxon>Ascomycota</taxon>
        <taxon>Pezizomycotina</taxon>
        <taxon>Dothideomycetes</taxon>
        <taxon>Pleosporomycetidae</taxon>
        <taxon>Venturiales</taxon>
        <taxon>Venturiaceae</taxon>
        <taxon>Venturia</taxon>
    </lineage>
</organism>
<accession>A0A8H3UKI6</accession>
<dbReference type="Proteomes" id="UP000490939">
    <property type="component" value="Unassembled WGS sequence"/>
</dbReference>
<gene>
    <name evidence="3" type="ORF">BLS_004476</name>
    <name evidence="4" type="ORF">EG327_008763</name>
</gene>
<protein>
    <submittedName>
        <fullName evidence="3">Uncharacterized protein</fullName>
    </submittedName>
</protein>
<evidence type="ECO:0000313" key="4">
    <source>
        <dbReference type="EMBL" id="KAE9992503.1"/>
    </source>
</evidence>
<comment type="caution">
    <text evidence="3">The sequence shown here is derived from an EMBL/GenBank/DDBJ whole genome shotgun (WGS) entry which is preliminary data.</text>
</comment>
<keyword evidence="2" id="KW-0472">Membrane</keyword>
<feature type="region of interest" description="Disordered" evidence="1">
    <location>
        <begin position="26"/>
        <end position="51"/>
    </location>
</feature>
<evidence type="ECO:0000313" key="5">
    <source>
        <dbReference type="Proteomes" id="UP000433883"/>
    </source>
</evidence>
<evidence type="ECO:0000313" key="3">
    <source>
        <dbReference type="EMBL" id="KAE9971340.1"/>
    </source>
</evidence>
<evidence type="ECO:0000256" key="2">
    <source>
        <dbReference type="SAM" id="Phobius"/>
    </source>
</evidence>
<reference evidence="3 5" key="1">
    <citation type="submission" date="2019-11" db="EMBL/GenBank/DDBJ databases">
        <title>Venturia inaequalis Genome Resource.</title>
        <authorList>
            <person name="Lichtner F.J."/>
        </authorList>
    </citation>
    <scope>NUCLEOTIDE SEQUENCE [LARGE SCALE GENOMIC DNA]</scope>
    <source>
        <strain evidence="3">Bline_iso_100314</strain>
        <strain evidence="4 6">DMI_063113</strain>
    </source>
</reference>
<dbReference type="EMBL" id="WNWR01000056">
    <property type="protein sequence ID" value="KAE9992503.1"/>
    <property type="molecule type" value="Genomic_DNA"/>
</dbReference>
<feature type="compositionally biased region" description="Pro residues" evidence="1">
    <location>
        <begin position="38"/>
        <end position="51"/>
    </location>
</feature>
<keyword evidence="2" id="KW-0812">Transmembrane</keyword>
<keyword evidence="2" id="KW-1133">Transmembrane helix</keyword>
<dbReference type="AlphaFoldDB" id="A0A8H3UKI6"/>
<keyword evidence="6" id="KW-1185">Reference proteome</keyword>
<name>A0A8H3UKI6_VENIN</name>
<dbReference type="Proteomes" id="UP000433883">
    <property type="component" value="Unassembled WGS sequence"/>
</dbReference>
<sequence>MSTIRIASPLRRLTTSTRFTTITHARFNSTKPQYQAPNPTPATPSPDSPPVNPHRAFYKAWGIPLVKVFLGAMFTYQVLYYGWLKLESIEQKKEKDGGAAEMKLLEGQLAELTASKKK</sequence>
<evidence type="ECO:0000313" key="6">
    <source>
        <dbReference type="Proteomes" id="UP000490939"/>
    </source>
</evidence>
<proteinExistence type="predicted"/>
<dbReference type="EMBL" id="WNWQ01000297">
    <property type="protein sequence ID" value="KAE9971340.1"/>
    <property type="molecule type" value="Genomic_DNA"/>
</dbReference>